<dbReference type="Pfam" id="PF05035">
    <property type="entry name" value="DGOK"/>
    <property type="match status" value="1"/>
</dbReference>
<dbReference type="RefSeq" id="WP_002565561.1">
    <property type="nucleotide sequence ID" value="NZ_CABKUK010000010.1"/>
</dbReference>
<dbReference type="Gene3D" id="3.30.420.300">
    <property type="entry name" value="2-keto-3-deoxy-galactonokinase, substrate binding domain"/>
    <property type="match status" value="1"/>
</dbReference>
<comment type="caution">
    <text evidence="1">The sequence shown here is derived from an EMBL/GenBank/DDBJ whole genome shotgun (WGS) entry which is preliminary data.</text>
</comment>
<protein>
    <recommendedName>
        <fullName evidence="3">2-dehydro-3-deoxygalactonokinase</fullName>
    </recommendedName>
</protein>
<dbReference type="EMBL" id="QRZM01000003">
    <property type="protein sequence ID" value="RGV76957.1"/>
    <property type="molecule type" value="Genomic_DNA"/>
</dbReference>
<sequence>MGNVCITIDGGTTNTRCLIWDQEARVIASCKCNIGARNGAMEHGNDTLKVQLKHNLEQVLTSSGHSWRDVEYILACGMITCSSGLYELPHLSTPAGLKELSEGIQTILLPEVSPVPIHFIPGVKNHVNHLDFESIDQMDMMRGEETESMALLRLHHTGSPMLLILPGSHNKYISVDEQSRITGCMTSMSGEILSSLTQNTILAASVNCSFLDESELDRHWLLNGYKNSCELGIGRAAFLTRVLHLFCELSPQQLGSYLLGTVLALDLEALRGSKAIIFNHGFKIVIGGRGTMALALSQVLEEEYPNSEVLLDRTEYLAGMGARLIWQTMNTRKYIQKTS</sequence>
<dbReference type="InterPro" id="IPR042258">
    <property type="entry name" value="DGOK_N"/>
</dbReference>
<dbReference type="Proteomes" id="UP000284543">
    <property type="component" value="Unassembled WGS sequence"/>
</dbReference>
<gene>
    <name evidence="1" type="ORF">DWW02_10485</name>
</gene>
<dbReference type="KEGG" id="cbol:CGC65_25085"/>
<dbReference type="SUPFAM" id="SSF53067">
    <property type="entry name" value="Actin-like ATPase domain"/>
    <property type="match status" value="1"/>
</dbReference>
<dbReference type="CDD" id="cd24012">
    <property type="entry name" value="ASKHA_NBD_KDGal-kinase"/>
    <property type="match status" value="1"/>
</dbReference>
<accession>A0A412ZA46</accession>
<evidence type="ECO:0000313" key="2">
    <source>
        <dbReference type="Proteomes" id="UP000284543"/>
    </source>
</evidence>
<dbReference type="InterPro" id="IPR042257">
    <property type="entry name" value="DGOK_C"/>
</dbReference>
<proteinExistence type="predicted"/>
<dbReference type="GO" id="GO:0008671">
    <property type="term" value="F:2-dehydro-3-deoxygalactonokinase activity"/>
    <property type="evidence" value="ECO:0007669"/>
    <property type="project" value="InterPro"/>
</dbReference>
<evidence type="ECO:0000313" key="1">
    <source>
        <dbReference type="EMBL" id="RGV76957.1"/>
    </source>
</evidence>
<dbReference type="GO" id="GO:0034194">
    <property type="term" value="P:D-galactonate catabolic process"/>
    <property type="evidence" value="ECO:0007669"/>
    <property type="project" value="InterPro"/>
</dbReference>
<evidence type="ECO:0008006" key="3">
    <source>
        <dbReference type="Google" id="ProtNLM"/>
    </source>
</evidence>
<dbReference type="AlphaFoldDB" id="A0A412ZA46"/>
<reference evidence="1 2" key="1">
    <citation type="submission" date="2018-08" db="EMBL/GenBank/DDBJ databases">
        <title>A genome reference for cultivated species of the human gut microbiota.</title>
        <authorList>
            <person name="Zou Y."/>
            <person name="Xue W."/>
            <person name="Luo G."/>
        </authorList>
    </citation>
    <scope>NUCLEOTIDE SEQUENCE [LARGE SCALE GENOMIC DNA]</scope>
    <source>
        <strain evidence="1 2">AF14-18</strain>
    </source>
</reference>
<dbReference type="Gene3D" id="3.30.420.310">
    <property type="entry name" value="2-keto-3-deoxy-galactonokinase, C-terminal domain"/>
    <property type="match status" value="1"/>
</dbReference>
<organism evidence="1 2">
    <name type="scientific">Enterocloster bolteae</name>
    <dbReference type="NCBI Taxonomy" id="208479"/>
    <lineage>
        <taxon>Bacteria</taxon>
        <taxon>Bacillati</taxon>
        <taxon>Bacillota</taxon>
        <taxon>Clostridia</taxon>
        <taxon>Lachnospirales</taxon>
        <taxon>Lachnospiraceae</taxon>
        <taxon>Enterocloster</taxon>
    </lineage>
</organism>
<dbReference type="InterPro" id="IPR007729">
    <property type="entry name" value="DGOK"/>
</dbReference>
<dbReference type="InterPro" id="IPR043129">
    <property type="entry name" value="ATPase_NBD"/>
</dbReference>
<name>A0A412ZA46_9FIRM</name>